<proteinExistence type="predicted"/>
<evidence type="ECO:0000313" key="1">
    <source>
        <dbReference type="Proteomes" id="UP000095284"/>
    </source>
</evidence>
<dbReference type="AlphaFoldDB" id="A0A1I7S9X4"/>
<organism evidence="1 2">
    <name type="scientific">Bursaphelenchus xylophilus</name>
    <name type="common">Pinewood nematode worm</name>
    <name type="synonym">Aphelenchoides xylophilus</name>
    <dbReference type="NCBI Taxonomy" id="6326"/>
    <lineage>
        <taxon>Eukaryota</taxon>
        <taxon>Metazoa</taxon>
        <taxon>Ecdysozoa</taxon>
        <taxon>Nematoda</taxon>
        <taxon>Chromadorea</taxon>
        <taxon>Rhabditida</taxon>
        <taxon>Tylenchina</taxon>
        <taxon>Tylenchomorpha</taxon>
        <taxon>Aphelenchoidea</taxon>
        <taxon>Aphelenchoididae</taxon>
        <taxon>Bursaphelenchus</taxon>
    </lineage>
</organism>
<accession>A0A1I7S9X4</accession>
<protein>
    <submittedName>
        <fullName evidence="2">Uncharacterized protein</fullName>
    </submittedName>
</protein>
<evidence type="ECO:0000313" key="2">
    <source>
        <dbReference type="WBParaSite" id="BXY_0982100.1"/>
    </source>
</evidence>
<dbReference type="WBParaSite" id="BXY_0982100.1">
    <property type="protein sequence ID" value="BXY_0982100.1"/>
    <property type="gene ID" value="BXY_0982100"/>
</dbReference>
<sequence length="173" mass="20463">MILKKFLIPNFKFSHRLLSAPFSAMKKIPRLRLPTHDEMEDFEARLELLYLGFHRIVFGSHDLKSTGILNGSNLKFLKKYCYFYKLSLLLALFNPESHQHALFRPPQFPLQTIAMNPDPFRRSKARQNVGETPHFNYRKKRENRQVLKSARDCGNRRVPEAMKRAFRAFQLRA</sequence>
<dbReference type="Proteomes" id="UP000095284">
    <property type="component" value="Unplaced"/>
</dbReference>
<name>A0A1I7S9X4_BURXY</name>
<reference evidence="2" key="1">
    <citation type="submission" date="2016-11" db="UniProtKB">
        <authorList>
            <consortium name="WormBaseParasite"/>
        </authorList>
    </citation>
    <scope>IDENTIFICATION</scope>
</reference>